<feature type="compositionally biased region" description="Basic and acidic residues" evidence="1">
    <location>
        <begin position="1145"/>
        <end position="1157"/>
    </location>
</feature>
<protein>
    <recommendedName>
        <fullName evidence="4">NACHT domain-containing protein</fullName>
    </recommendedName>
</protein>
<dbReference type="Gene3D" id="1.25.40.10">
    <property type="entry name" value="Tetratricopeptide repeat domain"/>
    <property type="match status" value="5"/>
</dbReference>
<dbReference type="EMBL" id="JBHMQV010000009">
    <property type="protein sequence ID" value="MFC0845397.1"/>
    <property type="molecule type" value="Genomic_DNA"/>
</dbReference>
<dbReference type="Proteomes" id="UP001589887">
    <property type="component" value="Unassembled WGS sequence"/>
</dbReference>
<feature type="region of interest" description="Disordered" evidence="1">
    <location>
        <begin position="1"/>
        <end position="27"/>
    </location>
</feature>
<proteinExistence type="predicted"/>
<accession>A0ABV6THX7</accession>
<evidence type="ECO:0000313" key="2">
    <source>
        <dbReference type="EMBL" id="MFC0845397.1"/>
    </source>
</evidence>
<dbReference type="InterPro" id="IPR011990">
    <property type="entry name" value="TPR-like_helical_dom_sf"/>
</dbReference>
<gene>
    <name evidence="2" type="ORF">ACFH04_17015</name>
</gene>
<evidence type="ECO:0000256" key="1">
    <source>
        <dbReference type="SAM" id="MobiDB-lite"/>
    </source>
</evidence>
<comment type="caution">
    <text evidence="2">The sequence shown here is derived from an EMBL/GenBank/DDBJ whole genome shotgun (WGS) entry which is preliminary data.</text>
</comment>
<feature type="compositionally biased region" description="Low complexity" evidence="1">
    <location>
        <begin position="1165"/>
        <end position="1182"/>
    </location>
</feature>
<organism evidence="2 3">
    <name type="scientific">Streptomyces noboritoensis</name>
    <dbReference type="NCBI Taxonomy" id="67337"/>
    <lineage>
        <taxon>Bacteria</taxon>
        <taxon>Bacillati</taxon>
        <taxon>Actinomycetota</taxon>
        <taxon>Actinomycetes</taxon>
        <taxon>Kitasatosporales</taxon>
        <taxon>Streptomycetaceae</taxon>
        <taxon>Streptomyces</taxon>
    </lineage>
</organism>
<dbReference type="SUPFAM" id="SSF48452">
    <property type="entry name" value="TPR-like"/>
    <property type="match status" value="2"/>
</dbReference>
<evidence type="ECO:0008006" key="4">
    <source>
        <dbReference type="Google" id="ProtNLM"/>
    </source>
</evidence>
<keyword evidence="3" id="KW-1185">Reference proteome</keyword>
<reference evidence="2 3" key="1">
    <citation type="submission" date="2024-09" db="EMBL/GenBank/DDBJ databases">
        <authorList>
            <person name="Sun Q."/>
            <person name="Mori K."/>
        </authorList>
    </citation>
    <scope>NUCLEOTIDE SEQUENCE [LARGE SCALE GENOMIC DNA]</scope>
    <source>
        <strain evidence="2 3">JCM 4557</strain>
    </source>
</reference>
<feature type="region of interest" description="Disordered" evidence="1">
    <location>
        <begin position="1143"/>
        <end position="1182"/>
    </location>
</feature>
<dbReference type="RefSeq" id="WP_394320210.1">
    <property type="nucleotide sequence ID" value="NZ_JBHMQV010000009.1"/>
</dbReference>
<evidence type="ECO:0000313" key="3">
    <source>
        <dbReference type="Proteomes" id="UP001589887"/>
    </source>
</evidence>
<name>A0ABV6THX7_9ACTN</name>
<sequence length="1182" mass="125330">MVGRERLSARSTGQARAEGPATVANSGVINGNVTVSEAASPRVPRSGYLLQVAAIAPAELRGRELELTAMTRFCTEPGTDTESHAEAGTTPCPVAGTARGPYWRWLAPAWAGKSALMAHFVLHPPPGVDIVAFFVTARLARQNDRQAFCEVVQRQLYALLGEEEPLTTDCTREEQLLLALDRAAQSCARRQRRLVLLVDGLDEDRGVTAGADSHSIGALLPRRPPHGMRVLVAGRPHPPVPDDVPADHPLRDTGIDHALGPSPHAQAVRVDAERDLLRLLEEGGSGRDLVGLIAAAGGGLGAADLARLTGSRPRLVERELTAVSGRSFRVRAAHWPGAEGAYLLAHEEIQRSALNLLSEGELAEFRGRLHVWAEEYRDLGWPDGTPEYLLRGYVQLLRDRRDTARLTALARDPARHERLWRVSGSDLEALTEIAFAFDLLLLDDNGETGGPDVDTAVLLAFRRDALHDRMDHLPSSLIALWARLGHVERAVNLARAQGPVSRDVALAEVAGTLAETGVTEPAIELARSNPSDYLRDEALKRIVRELVSTGRHDRAVDLARTIGEADQRAKVLATVAAGFAGAGRHGHAVALARQVEELAATIGPLHARAEVLGAVGAALASAGLPQEADESVRQATGFARYWTGYGRAQILAAVASALATAGHRARAAEVAREAADFTRTLTDPIQRRWATPAVARALAEAALPEQSVGLALGIDDEDDREELLADLAGVLARKGHREQALEVAGGLVDPYERTRALASVSEASAAPDRRDRAAEAILEAAREAAELVTHPVLRIRALALVANALAAAGLHAEATEAAHLVTDLARGGFEPPVRVTVLAALAEALAAAGGLDQAAGLARRAAERTHHDTPLGRARDLAAVGKAFLAVGRERHATDAFRQATDAALHLVGPSERCEALCNVAEAWARAGRPGRAISLTRRARELADATDSPHDRAWSLASVASVLALAGRYDESVDLAHTLADAHVADQTLSTIAEALAGAGRFDRAEELADDVEELVEYERILGHTAGALAAAGRHDRALSLVDGLTKPIMRDIALPTIVGALAAAGQPLRAVDLAGTIRAEDHRGLALAAVAQALGPTAQARRHLVEALRLIRWDKVLAAISSVAPWNLEVVAALSVHTGAGYRPEDRVTPRHEGADPQPRPRAPLATAAAPDATTAPSST</sequence>